<keyword evidence="1" id="KW-0732">Signal</keyword>
<name>A0ABN7P2E9_TIMPD</name>
<comment type="caution">
    <text evidence="2">The sequence shown here is derived from an EMBL/GenBank/DDBJ whole genome shotgun (WGS) entry which is preliminary data.</text>
</comment>
<dbReference type="SUPFAM" id="SSF50814">
    <property type="entry name" value="Lipocalins"/>
    <property type="match status" value="1"/>
</dbReference>
<reference evidence="2" key="1">
    <citation type="submission" date="2021-03" db="EMBL/GenBank/DDBJ databases">
        <authorList>
            <person name="Tran Van P."/>
        </authorList>
    </citation>
    <scope>NUCLEOTIDE SEQUENCE</scope>
</reference>
<dbReference type="EMBL" id="CAJPIN010017879">
    <property type="protein sequence ID" value="CAG2061932.1"/>
    <property type="molecule type" value="Genomic_DNA"/>
</dbReference>
<evidence type="ECO:0000313" key="3">
    <source>
        <dbReference type="Proteomes" id="UP001153148"/>
    </source>
</evidence>
<dbReference type="Proteomes" id="UP001153148">
    <property type="component" value="Unassembled WGS sequence"/>
</dbReference>
<gene>
    <name evidence="2" type="ORF">TPAB3V08_LOCUS8885</name>
</gene>
<feature type="signal peptide" evidence="1">
    <location>
        <begin position="1"/>
        <end position="20"/>
    </location>
</feature>
<keyword evidence="3" id="KW-1185">Reference proteome</keyword>
<accession>A0ABN7P2E9</accession>
<feature type="chain" id="PRO_5045434861" evidence="1">
    <location>
        <begin position="21"/>
        <end position="189"/>
    </location>
</feature>
<dbReference type="Gene3D" id="2.40.128.20">
    <property type="match status" value="1"/>
</dbReference>
<protein>
    <submittedName>
        <fullName evidence="2">Uncharacterized protein</fullName>
    </submittedName>
</protein>
<organism evidence="2 3">
    <name type="scientific">Timema podura</name>
    <name type="common">Walking stick</name>
    <dbReference type="NCBI Taxonomy" id="61482"/>
    <lineage>
        <taxon>Eukaryota</taxon>
        <taxon>Metazoa</taxon>
        <taxon>Ecdysozoa</taxon>
        <taxon>Arthropoda</taxon>
        <taxon>Hexapoda</taxon>
        <taxon>Insecta</taxon>
        <taxon>Pterygota</taxon>
        <taxon>Neoptera</taxon>
        <taxon>Polyneoptera</taxon>
        <taxon>Phasmatodea</taxon>
        <taxon>Timematodea</taxon>
        <taxon>Timematoidea</taxon>
        <taxon>Timematidae</taxon>
        <taxon>Timema</taxon>
    </lineage>
</organism>
<dbReference type="InterPro" id="IPR012674">
    <property type="entry name" value="Calycin"/>
</dbReference>
<evidence type="ECO:0000313" key="2">
    <source>
        <dbReference type="EMBL" id="CAG2061932.1"/>
    </source>
</evidence>
<sequence>MKMFTLLPLIAIFWTSGVAALLSTCPQKSAQTNFNTSDVRSTLVCFVLPLGFKQSQIHELVDTCQLVEFCFGGRMVQGTTLEIDGTDDDGEIEVRSQLDSIKGKQVERTSIIANTNEIGNNYVIKTYTFDKEDPSSTEAKFRSVDADGSRFTIGSLLYVLSTDYTNYAVIWGCSKRSTGEMEAAEYAGI</sequence>
<proteinExistence type="predicted"/>
<evidence type="ECO:0000256" key="1">
    <source>
        <dbReference type="SAM" id="SignalP"/>
    </source>
</evidence>